<dbReference type="Proteomes" id="UP000007266">
    <property type="component" value="Linkage group 2"/>
</dbReference>
<evidence type="ECO:0000313" key="2">
    <source>
        <dbReference type="Proteomes" id="UP000007266"/>
    </source>
</evidence>
<proteinExistence type="predicted"/>
<name>A0A139WNN2_TRICA</name>
<sequence length="79" mass="8703">MSLGRTHLLAGLDFVADGVVQLAPNSCPAIPTISLIICQKNKLRQQHNFANLLYGEMQDGSLQDLRDLKVITLCHYPSP</sequence>
<gene>
    <name evidence="1" type="primary">AUGUSTUS-3.0.2_32026</name>
    <name evidence="1" type="ORF">TcasGA2_TC032026</name>
</gene>
<dbReference type="AlphaFoldDB" id="A0A139WNN2"/>
<evidence type="ECO:0000313" key="1">
    <source>
        <dbReference type="EMBL" id="KYB29487.1"/>
    </source>
</evidence>
<organism evidence="1 2">
    <name type="scientific">Tribolium castaneum</name>
    <name type="common">Red flour beetle</name>
    <dbReference type="NCBI Taxonomy" id="7070"/>
    <lineage>
        <taxon>Eukaryota</taxon>
        <taxon>Metazoa</taxon>
        <taxon>Ecdysozoa</taxon>
        <taxon>Arthropoda</taxon>
        <taxon>Hexapoda</taxon>
        <taxon>Insecta</taxon>
        <taxon>Pterygota</taxon>
        <taxon>Neoptera</taxon>
        <taxon>Endopterygota</taxon>
        <taxon>Coleoptera</taxon>
        <taxon>Polyphaga</taxon>
        <taxon>Cucujiformia</taxon>
        <taxon>Tenebrionidae</taxon>
        <taxon>Tenebrionidae incertae sedis</taxon>
        <taxon>Tribolium</taxon>
    </lineage>
</organism>
<keyword evidence="2" id="KW-1185">Reference proteome</keyword>
<accession>A0A139WNN2</accession>
<dbReference type="InParanoid" id="A0A139WNN2"/>
<protein>
    <submittedName>
        <fullName evidence="1">Uncharacterized protein</fullName>
    </submittedName>
</protein>
<reference evidence="1 2" key="2">
    <citation type="journal article" date="2010" name="Nucleic Acids Res.">
        <title>BeetleBase in 2010: revisions to provide comprehensive genomic information for Tribolium castaneum.</title>
        <authorList>
            <person name="Kim H.S."/>
            <person name="Murphy T."/>
            <person name="Xia J."/>
            <person name="Caragea D."/>
            <person name="Park Y."/>
            <person name="Beeman R.W."/>
            <person name="Lorenzen M.D."/>
            <person name="Butcher S."/>
            <person name="Manak J.R."/>
            <person name="Brown S.J."/>
        </authorList>
    </citation>
    <scope>GENOME REANNOTATION</scope>
    <source>
        <strain evidence="1 2">Georgia GA2</strain>
    </source>
</reference>
<reference evidence="1 2" key="1">
    <citation type="journal article" date="2008" name="Nature">
        <title>The genome of the model beetle and pest Tribolium castaneum.</title>
        <authorList>
            <consortium name="Tribolium Genome Sequencing Consortium"/>
            <person name="Richards S."/>
            <person name="Gibbs R.A."/>
            <person name="Weinstock G.M."/>
            <person name="Brown S.J."/>
            <person name="Denell R."/>
            <person name="Beeman R.W."/>
            <person name="Gibbs R."/>
            <person name="Beeman R.W."/>
            <person name="Brown S.J."/>
            <person name="Bucher G."/>
            <person name="Friedrich M."/>
            <person name="Grimmelikhuijzen C.J."/>
            <person name="Klingler M."/>
            <person name="Lorenzen M."/>
            <person name="Richards S."/>
            <person name="Roth S."/>
            <person name="Schroder R."/>
            <person name="Tautz D."/>
            <person name="Zdobnov E.M."/>
            <person name="Muzny D."/>
            <person name="Gibbs R.A."/>
            <person name="Weinstock G.M."/>
            <person name="Attaway T."/>
            <person name="Bell S."/>
            <person name="Buhay C.J."/>
            <person name="Chandrabose M.N."/>
            <person name="Chavez D."/>
            <person name="Clerk-Blankenburg K.P."/>
            <person name="Cree A."/>
            <person name="Dao M."/>
            <person name="Davis C."/>
            <person name="Chacko J."/>
            <person name="Dinh H."/>
            <person name="Dugan-Rocha S."/>
            <person name="Fowler G."/>
            <person name="Garner T.T."/>
            <person name="Garnes J."/>
            <person name="Gnirke A."/>
            <person name="Hawes A."/>
            <person name="Hernandez J."/>
            <person name="Hines S."/>
            <person name="Holder M."/>
            <person name="Hume J."/>
            <person name="Jhangiani S.N."/>
            <person name="Joshi V."/>
            <person name="Khan Z.M."/>
            <person name="Jackson L."/>
            <person name="Kovar C."/>
            <person name="Kowis A."/>
            <person name="Lee S."/>
            <person name="Lewis L.R."/>
            <person name="Margolis J."/>
            <person name="Morgan M."/>
            <person name="Nazareth L.V."/>
            <person name="Nguyen N."/>
            <person name="Okwuonu G."/>
            <person name="Parker D."/>
            <person name="Richards S."/>
            <person name="Ruiz S.J."/>
            <person name="Santibanez J."/>
            <person name="Savard J."/>
            <person name="Scherer S.E."/>
            <person name="Schneider B."/>
            <person name="Sodergren E."/>
            <person name="Tautz D."/>
            <person name="Vattahil S."/>
            <person name="Villasana D."/>
            <person name="White C.S."/>
            <person name="Wright R."/>
            <person name="Park Y."/>
            <person name="Beeman R.W."/>
            <person name="Lord J."/>
            <person name="Oppert B."/>
            <person name="Lorenzen M."/>
            <person name="Brown S."/>
            <person name="Wang L."/>
            <person name="Savard J."/>
            <person name="Tautz D."/>
            <person name="Richards S."/>
            <person name="Weinstock G."/>
            <person name="Gibbs R.A."/>
            <person name="Liu Y."/>
            <person name="Worley K."/>
            <person name="Weinstock G."/>
            <person name="Elsik C.G."/>
            <person name="Reese J.T."/>
            <person name="Elhaik E."/>
            <person name="Landan G."/>
            <person name="Graur D."/>
            <person name="Arensburger P."/>
            <person name="Atkinson P."/>
            <person name="Beeman R.W."/>
            <person name="Beidler J."/>
            <person name="Brown S.J."/>
            <person name="Demuth J.P."/>
            <person name="Drury D.W."/>
            <person name="Du Y.Z."/>
            <person name="Fujiwara H."/>
            <person name="Lorenzen M."/>
            <person name="Maselli V."/>
            <person name="Osanai M."/>
            <person name="Park Y."/>
            <person name="Robertson H.M."/>
            <person name="Tu Z."/>
            <person name="Wang J.J."/>
            <person name="Wang S."/>
            <person name="Richards S."/>
            <person name="Song H."/>
            <person name="Zhang L."/>
            <person name="Sodergren E."/>
            <person name="Werner D."/>
            <person name="Stanke M."/>
            <person name="Morgenstern B."/>
            <person name="Solovyev V."/>
            <person name="Kosarev P."/>
            <person name="Brown G."/>
            <person name="Chen H.C."/>
            <person name="Ermolaeva O."/>
            <person name="Hlavina W."/>
            <person name="Kapustin Y."/>
            <person name="Kiryutin B."/>
            <person name="Kitts P."/>
            <person name="Maglott D."/>
            <person name="Pruitt K."/>
            <person name="Sapojnikov V."/>
            <person name="Souvorov A."/>
            <person name="Mackey A.J."/>
            <person name="Waterhouse R.M."/>
            <person name="Wyder S."/>
            <person name="Zdobnov E.M."/>
            <person name="Zdobnov E.M."/>
            <person name="Wyder S."/>
            <person name="Kriventseva E.V."/>
            <person name="Kadowaki T."/>
            <person name="Bork P."/>
            <person name="Aranda M."/>
            <person name="Bao R."/>
            <person name="Beermann A."/>
            <person name="Berns N."/>
            <person name="Bolognesi R."/>
            <person name="Bonneton F."/>
            <person name="Bopp D."/>
            <person name="Brown S.J."/>
            <person name="Bucher G."/>
            <person name="Butts T."/>
            <person name="Chaumot A."/>
            <person name="Denell R.E."/>
            <person name="Ferrier D.E."/>
            <person name="Friedrich M."/>
            <person name="Gordon C.M."/>
            <person name="Jindra M."/>
            <person name="Klingler M."/>
            <person name="Lan Q."/>
            <person name="Lattorff H.M."/>
            <person name="Laudet V."/>
            <person name="von Levetsow C."/>
            <person name="Liu Z."/>
            <person name="Lutz R."/>
            <person name="Lynch J.A."/>
            <person name="da Fonseca R.N."/>
            <person name="Posnien N."/>
            <person name="Reuter R."/>
            <person name="Roth S."/>
            <person name="Savard J."/>
            <person name="Schinko J.B."/>
            <person name="Schmitt C."/>
            <person name="Schoppmeier M."/>
            <person name="Schroder R."/>
            <person name="Shippy T.D."/>
            <person name="Simonnet F."/>
            <person name="Marques-Souza H."/>
            <person name="Tautz D."/>
            <person name="Tomoyasu Y."/>
            <person name="Trauner J."/>
            <person name="Van der Zee M."/>
            <person name="Vervoort M."/>
            <person name="Wittkopp N."/>
            <person name="Wimmer E.A."/>
            <person name="Yang X."/>
            <person name="Jones A.K."/>
            <person name="Sattelle D.B."/>
            <person name="Ebert P.R."/>
            <person name="Nelson D."/>
            <person name="Scott J.G."/>
            <person name="Beeman R.W."/>
            <person name="Muthukrishnan S."/>
            <person name="Kramer K.J."/>
            <person name="Arakane Y."/>
            <person name="Beeman R.W."/>
            <person name="Zhu Q."/>
            <person name="Hogenkamp D."/>
            <person name="Dixit R."/>
            <person name="Oppert B."/>
            <person name="Jiang H."/>
            <person name="Zou Z."/>
            <person name="Marshall J."/>
            <person name="Elpidina E."/>
            <person name="Vinokurov K."/>
            <person name="Oppert C."/>
            <person name="Zou Z."/>
            <person name="Evans J."/>
            <person name="Lu Z."/>
            <person name="Zhao P."/>
            <person name="Sumathipala N."/>
            <person name="Altincicek B."/>
            <person name="Vilcinskas A."/>
            <person name="Williams M."/>
            <person name="Hultmark D."/>
            <person name="Hetru C."/>
            <person name="Jiang H."/>
            <person name="Grimmelikhuijzen C.J."/>
            <person name="Hauser F."/>
            <person name="Cazzamali G."/>
            <person name="Williamson M."/>
            <person name="Park Y."/>
            <person name="Li B."/>
            <person name="Tanaka Y."/>
            <person name="Predel R."/>
            <person name="Neupert S."/>
            <person name="Schachtner J."/>
            <person name="Verleyen P."/>
            <person name="Raible F."/>
            <person name="Bork P."/>
            <person name="Friedrich M."/>
            <person name="Walden K.K."/>
            <person name="Robertson H.M."/>
            <person name="Angeli S."/>
            <person name="Foret S."/>
            <person name="Bucher G."/>
            <person name="Schuetz S."/>
            <person name="Maleszka R."/>
            <person name="Wimmer E.A."/>
            <person name="Beeman R.W."/>
            <person name="Lorenzen M."/>
            <person name="Tomoyasu Y."/>
            <person name="Miller S.C."/>
            <person name="Grossmann D."/>
            <person name="Bucher G."/>
        </authorList>
    </citation>
    <scope>NUCLEOTIDE SEQUENCE [LARGE SCALE GENOMIC DNA]</scope>
    <source>
        <strain evidence="1 2">Georgia GA2</strain>
    </source>
</reference>
<dbReference type="EMBL" id="KQ971311">
    <property type="protein sequence ID" value="KYB29487.1"/>
    <property type="molecule type" value="Genomic_DNA"/>
</dbReference>